<reference evidence="6" key="1">
    <citation type="submission" date="2023-06" db="EMBL/GenBank/DDBJ databases">
        <authorList>
            <person name="Kurt Z."/>
        </authorList>
    </citation>
    <scope>NUCLEOTIDE SEQUENCE</scope>
</reference>
<feature type="domain" description="CCDC113/CCDC96 coiled-coil" evidence="5">
    <location>
        <begin position="158"/>
        <end position="325"/>
    </location>
</feature>
<comment type="subcellular location">
    <subcellularLocation>
        <location evidence="1">Cell projection</location>
        <location evidence="1">Cilium</location>
    </subcellularLocation>
</comment>
<evidence type="ECO:0000256" key="1">
    <source>
        <dbReference type="ARBA" id="ARBA00004138"/>
    </source>
</evidence>
<evidence type="ECO:0000313" key="6">
    <source>
        <dbReference type="EMBL" id="CAI9944805.1"/>
    </source>
</evidence>
<dbReference type="Pfam" id="PF13870">
    <property type="entry name" value="CCDC113_CCDC96_CC"/>
    <property type="match status" value="1"/>
</dbReference>
<evidence type="ECO:0000259" key="5">
    <source>
        <dbReference type="Pfam" id="PF13870"/>
    </source>
</evidence>
<dbReference type="GO" id="GO:0060271">
    <property type="term" value="P:cilium assembly"/>
    <property type="evidence" value="ECO:0007669"/>
    <property type="project" value="TreeGrafter"/>
</dbReference>
<protein>
    <recommendedName>
        <fullName evidence="5">CCDC113/CCDC96 coiled-coil domain-containing protein</fullName>
    </recommendedName>
</protein>
<evidence type="ECO:0000256" key="3">
    <source>
        <dbReference type="ARBA" id="ARBA00023273"/>
    </source>
</evidence>
<name>A0AA86PR58_9EUKA</name>
<comment type="caution">
    <text evidence="6">The sequence shown here is derived from an EMBL/GenBank/DDBJ whole genome shotgun (WGS) entry which is preliminary data.</text>
</comment>
<dbReference type="GO" id="GO:0005930">
    <property type="term" value="C:axoneme"/>
    <property type="evidence" value="ECO:0007669"/>
    <property type="project" value="TreeGrafter"/>
</dbReference>
<dbReference type="EMBL" id="CATOUU010000733">
    <property type="protein sequence ID" value="CAI9944805.1"/>
    <property type="molecule type" value="Genomic_DNA"/>
</dbReference>
<organism evidence="6">
    <name type="scientific">Hexamita inflata</name>
    <dbReference type="NCBI Taxonomy" id="28002"/>
    <lineage>
        <taxon>Eukaryota</taxon>
        <taxon>Metamonada</taxon>
        <taxon>Diplomonadida</taxon>
        <taxon>Hexamitidae</taxon>
        <taxon>Hexamitinae</taxon>
        <taxon>Hexamita</taxon>
    </lineage>
</organism>
<dbReference type="InterPro" id="IPR025254">
    <property type="entry name" value="CCDC113/CCDC96_CC"/>
</dbReference>
<sequence>MSYFQSFVEDRNGSPLAMEQQGLFIQEGRLEQERLIQDNQDLQMRASRLLSIEDVERALKPYRDHQGRSGAEIQIKYHQTLSDIDQTRVDIAALETKADQEKMVLKTSFEEVQNQCDELQLQFQLIREAASQLQVPAFGVQLTAQKVLDLESAFKQQLQHSEDARLSQITAVEMLKNVEQKQKRQSEIADKLQQIDYEQLKIANQSLAEKIEERSEELLKLRRRTVSTLQILAHVREKKHFVENQVGELMRQQTGFDDSINKLRTELGDLKVQKNRCRQLADQSRDQTGLSGNPVLKNDYDRRQVVVEQLHQTMAELKEHYGRLVGQFDNLQSKMK</sequence>
<proteinExistence type="predicted"/>
<reference evidence="7 8" key="2">
    <citation type="submission" date="2024-07" db="EMBL/GenBank/DDBJ databases">
        <authorList>
            <person name="Akdeniz Z."/>
        </authorList>
    </citation>
    <scope>NUCLEOTIDE SEQUENCE [LARGE SCALE GENOMIC DNA]</scope>
</reference>
<dbReference type="PANTHER" id="PTHR15654">
    <property type="entry name" value="COILED-COIL DOMAIN-CONTAINING PROTEIN 113-RELATED"/>
    <property type="match status" value="1"/>
</dbReference>
<dbReference type="InterPro" id="IPR051885">
    <property type="entry name" value="CC_CF"/>
</dbReference>
<dbReference type="GO" id="GO:0036064">
    <property type="term" value="C:ciliary basal body"/>
    <property type="evidence" value="ECO:0007669"/>
    <property type="project" value="TreeGrafter"/>
</dbReference>
<dbReference type="PANTHER" id="PTHR15654:SF1">
    <property type="entry name" value="COILED-COIL DOMAIN-CONTAINING PROTEIN 96"/>
    <property type="match status" value="1"/>
</dbReference>
<keyword evidence="2 4" id="KW-0175">Coiled coil</keyword>
<gene>
    <name evidence="6" type="ORF">HINF_LOCUS32450</name>
    <name evidence="7" type="ORF">HINF_LOCUS56244</name>
</gene>
<evidence type="ECO:0000256" key="2">
    <source>
        <dbReference type="ARBA" id="ARBA00023054"/>
    </source>
</evidence>
<dbReference type="EMBL" id="CAXDID020000302">
    <property type="protein sequence ID" value="CAL6073730.1"/>
    <property type="molecule type" value="Genomic_DNA"/>
</dbReference>
<keyword evidence="8" id="KW-1185">Reference proteome</keyword>
<evidence type="ECO:0000313" key="8">
    <source>
        <dbReference type="Proteomes" id="UP001642409"/>
    </source>
</evidence>
<feature type="coiled-coil region" evidence="4">
    <location>
        <begin position="175"/>
        <end position="224"/>
    </location>
</feature>
<evidence type="ECO:0000313" key="7">
    <source>
        <dbReference type="EMBL" id="CAL6073730.1"/>
    </source>
</evidence>
<accession>A0AA86PR58</accession>
<feature type="coiled-coil region" evidence="4">
    <location>
        <begin position="102"/>
        <end position="129"/>
    </location>
</feature>
<dbReference type="Proteomes" id="UP001642409">
    <property type="component" value="Unassembled WGS sequence"/>
</dbReference>
<dbReference type="AlphaFoldDB" id="A0AA86PR58"/>
<keyword evidence="3" id="KW-0966">Cell projection</keyword>
<evidence type="ECO:0000256" key="4">
    <source>
        <dbReference type="SAM" id="Coils"/>
    </source>
</evidence>